<proteinExistence type="predicted"/>
<dbReference type="GO" id="GO:0008235">
    <property type="term" value="F:metalloexopeptidase activity"/>
    <property type="evidence" value="ECO:0007669"/>
    <property type="project" value="InterPro"/>
</dbReference>
<comment type="caution">
    <text evidence="3">The sequence shown here is derived from an EMBL/GenBank/DDBJ whole genome shotgun (WGS) entry which is preliminary data.</text>
</comment>
<dbReference type="InterPro" id="IPR007484">
    <property type="entry name" value="Peptidase_M28"/>
</dbReference>
<dbReference type="InterPro" id="IPR045175">
    <property type="entry name" value="M28_fam"/>
</dbReference>
<sequence length="101" mass="11535">MKLIRSLAHQPDFLKRDVIFLFNEAEESSLQSKPLKFVRRAHGFICQDAWRRVIRAFISFEASGSGERELLFQALPNQWLLNSYLAAAVHLGCSVVGREVC</sequence>
<accession>A0A016RUJ4</accession>
<evidence type="ECO:0000259" key="2">
    <source>
        <dbReference type="Pfam" id="PF04389"/>
    </source>
</evidence>
<dbReference type="EMBL" id="JARK01001706">
    <property type="protein sequence ID" value="EYB81976.1"/>
    <property type="molecule type" value="Genomic_DNA"/>
</dbReference>
<organism evidence="3 4">
    <name type="scientific">Ancylostoma ceylanicum</name>
    <dbReference type="NCBI Taxonomy" id="53326"/>
    <lineage>
        <taxon>Eukaryota</taxon>
        <taxon>Metazoa</taxon>
        <taxon>Ecdysozoa</taxon>
        <taxon>Nematoda</taxon>
        <taxon>Chromadorea</taxon>
        <taxon>Rhabditida</taxon>
        <taxon>Rhabditina</taxon>
        <taxon>Rhabditomorpha</taxon>
        <taxon>Strongyloidea</taxon>
        <taxon>Ancylostomatidae</taxon>
        <taxon>Ancylostomatinae</taxon>
        <taxon>Ancylostoma</taxon>
    </lineage>
</organism>
<evidence type="ECO:0000256" key="1">
    <source>
        <dbReference type="ARBA" id="ARBA00001947"/>
    </source>
</evidence>
<gene>
    <name evidence="3" type="primary">Acey_s0370.g89</name>
    <name evidence="3" type="ORF">Y032_0370g89</name>
</gene>
<dbReference type="Gene3D" id="3.40.630.10">
    <property type="entry name" value="Zn peptidases"/>
    <property type="match status" value="1"/>
</dbReference>
<dbReference type="AlphaFoldDB" id="A0A016RUJ4"/>
<dbReference type="GO" id="GO:0006508">
    <property type="term" value="P:proteolysis"/>
    <property type="evidence" value="ECO:0007669"/>
    <property type="project" value="InterPro"/>
</dbReference>
<evidence type="ECO:0000313" key="4">
    <source>
        <dbReference type="Proteomes" id="UP000024635"/>
    </source>
</evidence>
<dbReference type="STRING" id="53326.A0A016RUJ4"/>
<name>A0A016RUJ4_9BILA</name>
<comment type="cofactor">
    <cofactor evidence="1">
        <name>Zn(2+)</name>
        <dbReference type="ChEBI" id="CHEBI:29105"/>
    </cofactor>
</comment>
<dbReference type="Proteomes" id="UP000024635">
    <property type="component" value="Unassembled WGS sequence"/>
</dbReference>
<keyword evidence="4" id="KW-1185">Reference proteome</keyword>
<dbReference type="OrthoDB" id="76293at2759"/>
<dbReference type="PANTHER" id="PTHR12147">
    <property type="entry name" value="METALLOPEPTIDASE M28 FAMILY MEMBER"/>
    <property type="match status" value="1"/>
</dbReference>
<protein>
    <recommendedName>
        <fullName evidence="2">Peptidase M28 domain-containing protein</fullName>
    </recommendedName>
</protein>
<feature type="domain" description="Peptidase M28" evidence="2">
    <location>
        <begin position="2"/>
        <end position="91"/>
    </location>
</feature>
<evidence type="ECO:0000313" key="3">
    <source>
        <dbReference type="EMBL" id="EYB81976.1"/>
    </source>
</evidence>
<reference evidence="4" key="1">
    <citation type="journal article" date="2015" name="Nat. Genet.">
        <title>The genome and transcriptome of the zoonotic hookworm Ancylostoma ceylanicum identify infection-specific gene families.</title>
        <authorList>
            <person name="Schwarz E.M."/>
            <person name="Hu Y."/>
            <person name="Antoshechkin I."/>
            <person name="Miller M.M."/>
            <person name="Sternberg P.W."/>
            <person name="Aroian R.V."/>
        </authorList>
    </citation>
    <scope>NUCLEOTIDE SEQUENCE</scope>
    <source>
        <strain evidence="4">HY135</strain>
    </source>
</reference>
<dbReference type="PANTHER" id="PTHR12147:SF11">
    <property type="entry name" value="ENDOPLASMIC RETICULUM METALLOPEPTIDASE 1-B-RELATED"/>
    <property type="match status" value="1"/>
</dbReference>
<dbReference type="Pfam" id="PF04389">
    <property type="entry name" value="Peptidase_M28"/>
    <property type="match status" value="1"/>
</dbReference>